<name>A0ABT0N207_9GAMM</name>
<dbReference type="EMBL" id="JAKIKT010000001">
    <property type="protein sequence ID" value="MCL2912471.1"/>
    <property type="molecule type" value="Genomic_DNA"/>
</dbReference>
<evidence type="ECO:0000259" key="5">
    <source>
        <dbReference type="PROSITE" id="PS50931"/>
    </source>
</evidence>
<comment type="similarity">
    <text evidence="1">Belongs to the LysR transcriptional regulatory family.</text>
</comment>
<evidence type="ECO:0000256" key="1">
    <source>
        <dbReference type="ARBA" id="ARBA00009437"/>
    </source>
</evidence>
<dbReference type="Pfam" id="PF03466">
    <property type="entry name" value="LysR_substrate"/>
    <property type="match status" value="1"/>
</dbReference>
<dbReference type="PANTHER" id="PTHR30126">
    <property type="entry name" value="HTH-TYPE TRANSCRIPTIONAL REGULATOR"/>
    <property type="match status" value="1"/>
</dbReference>
<organism evidence="6 7">
    <name type="scientific">Shewanella corallii</name>
    <dbReference type="NCBI Taxonomy" id="560080"/>
    <lineage>
        <taxon>Bacteria</taxon>
        <taxon>Pseudomonadati</taxon>
        <taxon>Pseudomonadota</taxon>
        <taxon>Gammaproteobacteria</taxon>
        <taxon>Alteromonadales</taxon>
        <taxon>Shewanellaceae</taxon>
        <taxon>Shewanella</taxon>
    </lineage>
</organism>
<evidence type="ECO:0000256" key="4">
    <source>
        <dbReference type="ARBA" id="ARBA00023163"/>
    </source>
</evidence>
<dbReference type="InterPro" id="IPR036388">
    <property type="entry name" value="WH-like_DNA-bd_sf"/>
</dbReference>
<feature type="domain" description="HTH lysR-type" evidence="5">
    <location>
        <begin position="3"/>
        <end position="60"/>
    </location>
</feature>
<reference evidence="6 7" key="1">
    <citation type="submission" date="2022-01" db="EMBL/GenBank/DDBJ databases">
        <title>Whole genome-based taxonomy of the Shewanellaceae.</title>
        <authorList>
            <person name="Martin-Rodriguez A.J."/>
        </authorList>
    </citation>
    <scope>NUCLEOTIDE SEQUENCE [LARGE SCALE GENOMIC DNA]</scope>
    <source>
        <strain evidence="6 7">DSM 21332</strain>
    </source>
</reference>
<accession>A0ABT0N207</accession>
<evidence type="ECO:0000256" key="2">
    <source>
        <dbReference type="ARBA" id="ARBA00023015"/>
    </source>
</evidence>
<dbReference type="Proteomes" id="UP001202831">
    <property type="component" value="Unassembled WGS sequence"/>
</dbReference>
<dbReference type="Pfam" id="PF00126">
    <property type="entry name" value="HTH_1"/>
    <property type="match status" value="1"/>
</dbReference>
<dbReference type="Gene3D" id="1.10.10.10">
    <property type="entry name" value="Winged helix-like DNA-binding domain superfamily/Winged helix DNA-binding domain"/>
    <property type="match status" value="1"/>
</dbReference>
<comment type="caution">
    <text evidence="6">The sequence shown here is derived from an EMBL/GenBank/DDBJ whole genome shotgun (WGS) entry which is preliminary data.</text>
</comment>
<keyword evidence="2" id="KW-0805">Transcription regulation</keyword>
<dbReference type="PROSITE" id="PS50931">
    <property type="entry name" value="HTH_LYSR"/>
    <property type="match status" value="1"/>
</dbReference>
<dbReference type="SUPFAM" id="SSF53850">
    <property type="entry name" value="Periplasmic binding protein-like II"/>
    <property type="match status" value="1"/>
</dbReference>
<evidence type="ECO:0000313" key="6">
    <source>
        <dbReference type="EMBL" id="MCL2912471.1"/>
    </source>
</evidence>
<dbReference type="PRINTS" id="PR00039">
    <property type="entry name" value="HTHLYSR"/>
</dbReference>
<dbReference type="InterPro" id="IPR036390">
    <property type="entry name" value="WH_DNA-bd_sf"/>
</dbReference>
<dbReference type="CDD" id="cd05466">
    <property type="entry name" value="PBP2_LTTR_substrate"/>
    <property type="match status" value="1"/>
</dbReference>
<dbReference type="InterPro" id="IPR005119">
    <property type="entry name" value="LysR_subst-bd"/>
</dbReference>
<keyword evidence="4" id="KW-0804">Transcription</keyword>
<keyword evidence="7" id="KW-1185">Reference proteome</keyword>
<dbReference type="RefSeq" id="WP_249247298.1">
    <property type="nucleotide sequence ID" value="NZ_JAKIKT010000001.1"/>
</dbReference>
<evidence type="ECO:0000313" key="7">
    <source>
        <dbReference type="Proteomes" id="UP001202831"/>
    </source>
</evidence>
<evidence type="ECO:0000256" key="3">
    <source>
        <dbReference type="ARBA" id="ARBA00023125"/>
    </source>
</evidence>
<protein>
    <submittedName>
        <fullName evidence="6">LysR family transcriptional regulator</fullName>
    </submittedName>
</protein>
<proteinExistence type="inferred from homology"/>
<dbReference type="PANTHER" id="PTHR30126:SF91">
    <property type="entry name" value="LYSR FAMILY TRANSCRIPTIONAL REGULATOR"/>
    <property type="match status" value="1"/>
</dbReference>
<dbReference type="Gene3D" id="3.40.190.290">
    <property type="match status" value="1"/>
</dbReference>
<sequence>MHWNLDQLDAFVHAVEQGSFSAAARKLGKAQSRISTAIANLELDLGIELFDRTQRLPVLTQAGQELYKDAKSVLAQCQRLSAKAGILANEQLVALTVAIDEAVPIEAFETFFIDVASAFPELTLTILNGTQQDIAHWVENRQADIGVMFLGPLSDTLEFNSIARFKQSLIVSPEHPLAAFPEPSANQLNQHRQLVICNSISGRQGITLSPIHWFIDSYYYITSMVGRGVGWALVPEHIAQSDWYTGTIQALSTRNIPGGLTMEMGIVKRRDQGMQQALAWMHSYLETMFDA</sequence>
<keyword evidence="3" id="KW-0238">DNA-binding</keyword>
<dbReference type="SUPFAM" id="SSF46785">
    <property type="entry name" value="Winged helix' DNA-binding domain"/>
    <property type="match status" value="1"/>
</dbReference>
<dbReference type="InterPro" id="IPR000847">
    <property type="entry name" value="LysR_HTH_N"/>
</dbReference>
<gene>
    <name evidence="6" type="ORF">L2725_01515</name>
</gene>